<proteinExistence type="predicted"/>
<reference evidence="1 2" key="1">
    <citation type="submission" date="2019-05" db="EMBL/GenBank/DDBJ databases">
        <title>Emergence of the Ug99 lineage of the wheat stem rust pathogen through somatic hybridization.</title>
        <authorList>
            <person name="Li F."/>
            <person name="Upadhyaya N.M."/>
            <person name="Sperschneider J."/>
            <person name="Matny O."/>
            <person name="Nguyen-Phuc H."/>
            <person name="Mago R."/>
            <person name="Raley C."/>
            <person name="Miller M.E."/>
            <person name="Silverstein K.A.T."/>
            <person name="Henningsen E."/>
            <person name="Hirsch C.D."/>
            <person name="Visser B."/>
            <person name="Pretorius Z.A."/>
            <person name="Steffenson B.J."/>
            <person name="Schwessinger B."/>
            <person name="Dodds P.N."/>
            <person name="Figueroa M."/>
        </authorList>
    </citation>
    <scope>NUCLEOTIDE SEQUENCE [LARGE SCALE GENOMIC DNA]</scope>
    <source>
        <strain evidence="1 2">Ug99</strain>
    </source>
</reference>
<accession>A0A5B0NAD7</accession>
<name>A0A5B0NAD7_PUCGR</name>
<dbReference type="AlphaFoldDB" id="A0A5B0NAD7"/>
<sequence>MHQLSIAKRVRTPTGVNLYKKIYEKNNDKLKEFIKQTSMDTYQQEAKPLQVDTVFNLAQGRNTFLLAGTGFGKSRIDSVSQAHLRIS</sequence>
<gene>
    <name evidence="1" type="ORF">PGTUg99_013433</name>
</gene>
<evidence type="ECO:0000313" key="1">
    <source>
        <dbReference type="EMBL" id="KAA1086245.1"/>
    </source>
</evidence>
<evidence type="ECO:0000313" key="2">
    <source>
        <dbReference type="Proteomes" id="UP000325313"/>
    </source>
</evidence>
<evidence type="ECO:0008006" key="3">
    <source>
        <dbReference type="Google" id="ProtNLM"/>
    </source>
</evidence>
<comment type="caution">
    <text evidence="1">The sequence shown here is derived from an EMBL/GenBank/DDBJ whole genome shotgun (WGS) entry which is preliminary data.</text>
</comment>
<organism evidence="1 2">
    <name type="scientific">Puccinia graminis f. sp. tritici</name>
    <dbReference type="NCBI Taxonomy" id="56615"/>
    <lineage>
        <taxon>Eukaryota</taxon>
        <taxon>Fungi</taxon>
        <taxon>Dikarya</taxon>
        <taxon>Basidiomycota</taxon>
        <taxon>Pucciniomycotina</taxon>
        <taxon>Pucciniomycetes</taxon>
        <taxon>Pucciniales</taxon>
        <taxon>Pucciniaceae</taxon>
        <taxon>Puccinia</taxon>
    </lineage>
</organism>
<dbReference type="EMBL" id="VDEP01000412">
    <property type="protein sequence ID" value="KAA1086245.1"/>
    <property type="molecule type" value="Genomic_DNA"/>
</dbReference>
<protein>
    <recommendedName>
        <fullName evidence="3">ATP-dependent DNA helicase sgs1</fullName>
    </recommendedName>
</protein>
<dbReference type="Proteomes" id="UP000325313">
    <property type="component" value="Unassembled WGS sequence"/>
</dbReference>